<accession>A0ABW1EXJ4</accession>
<feature type="compositionally biased region" description="Gly residues" evidence="1">
    <location>
        <begin position="8"/>
        <end position="20"/>
    </location>
</feature>
<protein>
    <submittedName>
        <fullName evidence="2">Uncharacterized protein</fullName>
    </submittedName>
</protein>
<reference evidence="3" key="1">
    <citation type="journal article" date="2019" name="Int. J. Syst. Evol. Microbiol.">
        <title>The Global Catalogue of Microorganisms (GCM) 10K type strain sequencing project: providing services to taxonomists for standard genome sequencing and annotation.</title>
        <authorList>
            <consortium name="The Broad Institute Genomics Platform"/>
            <consortium name="The Broad Institute Genome Sequencing Center for Infectious Disease"/>
            <person name="Wu L."/>
            <person name="Ma J."/>
        </authorList>
    </citation>
    <scope>NUCLEOTIDE SEQUENCE [LARGE SCALE GENOMIC DNA]</scope>
    <source>
        <strain evidence="3">CGMCC 4.1469</strain>
    </source>
</reference>
<evidence type="ECO:0000313" key="3">
    <source>
        <dbReference type="Proteomes" id="UP001596067"/>
    </source>
</evidence>
<keyword evidence="3" id="KW-1185">Reference proteome</keyword>
<evidence type="ECO:0000313" key="2">
    <source>
        <dbReference type="EMBL" id="MFC5886877.1"/>
    </source>
</evidence>
<dbReference type="Proteomes" id="UP001596067">
    <property type="component" value="Unassembled WGS sequence"/>
</dbReference>
<dbReference type="RefSeq" id="WP_313767417.1">
    <property type="nucleotide sequence ID" value="NZ_BAAAVH010000027.1"/>
</dbReference>
<name>A0ABW1EXJ4_9ACTN</name>
<feature type="region of interest" description="Disordered" evidence="1">
    <location>
        <begin position="1"/>
        <end position="20"/>
    </location>
</feature>
<sequence length="93" mass="9837">MVESGRGPVPGGGSGAGGPGPVGAIVAADVEWVYQPVEVHFADGDWALGRISAWWRDAAGTRWCRLRVARSGRPARWEPFDESRVVLLPAGGL</sequence>
<proteinExistence type="predicted"/>
<evidence type="ECO:0000256" key="1">
    <source>
        <dbReference type="SAM" id="MobiDB-lite"/>
    </source>
</evidence>
<comment type="caution">
    <text evidence="2">The sequence shown here is derived from an EMBL/GenBank/DDBJ whole genome shotgun (WGS) entry which is preliminary data.</text>
</comment>
<gene>
    <name evidence="2" type="ORF">ACFP0N_18070</name>
</gene>
<organism evidence="2 3">
    <name type="scientific">Kitasatospora aburaviensis</name>
    <dbReference type="NCBI Taxonomy" id="67265"/>
    <lineage>
        <taxon>Bacteria</taxon>
        <taxon>Bacillati</taxon>
        <taxon>Actinomycetota</taxon>
        <taxon>Actinomycetes</taxon>
        <taxon>Kitasatosporales</taxon>
        <taxon>Streptomycetaceae</taxon>
        <taxon>Kitasatospora</taxon>
    </lineage>
</organism>
<dbReference type="EMBL" id="JBHSOD010000021">
    <property type="protein sequence ID" value="MFC5886877.1"/>
    <property type="molecule type" value="Genomic_DNA"/>
</dbReference>